<dbReference type="EMBL" id="GEDC01013329">
    <property type="protein sequence ID" value="JAS23969.1"/>
    <property type="molecule type" value="Transcribed_RNA"/>
</dbReference>
<name>A0A1B6DE71_9HEMI</name>
<evidence type="ECO:0000259" key="1">
    <source>
        <dbReference type="Pfam" id="PF16087"/>
    </source>
</evidence>
<feature type="domain" description="DUF4817" evidence="1">
    <location>
        <begin position="19"/>
        <end position="72"/>
    </location>
</feature>
<evidence type="ECO:0000313" key="2">
    <source>
        <dbReference type="EMBL" id="JAS23969.1"/>
    </source>
</evidence>
<dbReference type="InterPro" id="IPR032135">
    <property type="entry name" value="DUF4817"/>
</dbReference>
<gene>
    <name evidence="3" type="ORF">g.43820</name>
    <name evidence="2" type="ORF">g.43822</name>
</gene>
<organism evidence="2">
    <name type="scientific">Clastoptera arizonana</name>
    <name type="common">Arizona spittle bug</name>
    <dbReference type="NCBI Taxonomy" id="38151"/>
    <lineage>
        <taxon>Eukaryota</taxon>
        <taxon>Metazoa</taxon>
        <taxon>Ecdysozoa</taxon>
        <taxon>Arthropoda</taxon>
        <taxon>Hexapoda</taxon>
        <taxon>Insecta</taxon>
        <taxon>Pterygota</taxon>
        <taxon>Neoptera</taxon>
        <taxon>Paraneoptera</taxon>
        <taxon>Hemiptera</taxon>
        <taxon>Auchenorrhyncha</taxon>
        <taxon>Cercopoidea</taxon>
        <taxon>Clastopteridae</taxon>
        <taxon>Clastoptera</taxon>
    </lineage>
</organism>
<protein>
    <recommendedName>
        <fullName evidence="1">DUF4817 domain-containing protein</fullName>
    </recommendedName>
</protein>
<reference evidence="2" key="1">
    <citation type="submission" date="2015-12" db="EMBL/GenBank/DDBJ databases">
        <title>De novo transcriptome assembly of four potential Pierce s Disease insect vectors from Arizona vineyards.</title>
        <authorList>
            <person name="Tassone E.E."/>
        </authorList>
    </citation>
    <scope>NUCLEOTIDE SEQUENCE</scope>
</reference>
<accession>A0A1B6DE71</accession>
<feature type="non-terminal residue" evidence="2">
    <location>
        <position position="115"/>
    </location>
</feature>
<dbReference type="AlphaFoldDB" id="A0A1B6DE71"/>
<dbReference type="EMBL" id="GEDC01002444">
    <property type="protein sequence ID" value="JAS34854.1"/>
    <property type="molecule type" value="Transcribed_RNA"/>
</dbReference>
<sequence>MRPWPSRQLEISVTMYRWTNEQRAFAVKAYYKNNDSAVGAQRAFRREFHLSPRDPVPSANAISTWVKNFEATASATRRQGGSVKIVRTLENIDRVREAIARSPRKSAKRHSLELG</sequence>
<proteinExistence type="predicted"/>
<dbReference type="Pfam" id="PF16087">
    <property type="entry name" value="DUF4817"/>
    <property type="match status" value="1"/>
</dbReference>
<evidence type="ECO:0000313" key="3">
    <source>
        <dbReference type="EMBL" id="JAS34854.1"/>
    </source>
</evidence>